<sequence length="199" mass="21412">MFFTKFVIPSALIVTGALAGPWRFATTMATKGSARTSRLRVVAASGVSDCLVPATHSNGRADTLRTDTKGFDVTGVVTEVDLTFPQIQNECDCIQACLDRPTTCATYVYKFSTPESIQMGHRTCTLYSQFNLPANVTVQYDLDNGNNKNINAQEIMANNNNPQAGAPVPQAFKDVNGTVPDDDAVSGPVWQLANGKVQC</sequence>
<evidence type="ECO:0000256" key="1">
    <source>
        <dbReference type="SAM" id="SignalP"/>
    </source>
</evidence>
<evidence type="ECO:0008006" key="4">
    <source>
        <dbReference type="Google" id="ProtNLM"/>
    </source>
</evidence>
<feature type="signal peptide" evidence="1">
    <location>
        <begin position="1"/>
        <end position="19"/>
    </location>
</feature>
<keyword evidence="3" id="KW-1185">Reference proteome</keyword>
<name>A0A427YXH3_9TREE</name>
<feature type="chain" id="PRO_5019523569" description="Apple domain-containing protein" evidence="1">
    <location>
        <begin position="20"/>
        <end position="199"/>
    </location>
</feature>
<dbReference type="AlphaFoldDB" id="A0A427YXH3"/>
<comment type="caution">
    <text evidence="2">The sequence shown here is derived from an EMBL/GenBank/DDBJ whole genome shotgun (WGS) entry which is preliminary data.</text>
</comment>
<evidence type="ECO:0000313" key="2">
    <source>
        <dbReference type="EMBL" id="RSH95787.1"/>
    </source>
</evidence>
<gene>
    <name evidence="2" type="ORF">EHS25_000879</name>
</gene>
<accession>A0A427YXH3</accession>
<dbReference type="Proteomes" id="UP000279259">
    <property type="component" value="Unassembled WGS sequence"/>
</dbReference>
<protein>
    <recommendedName>
        <fullName evidence="4">Apple domain-containing protein</fullName>
    </recommendedName>
</protein>
<evidence type="ECO:0000313" key="3">
    <source>
        <dbReference type="Proteomes" id="UP000279259"/>
    </source>
</evidence>
<reference evidence="2 3" key="1">
    <citation type="submission" date="2018-11" db="EMBL/GenBank/DDBJ databases">
        <title>Genome sequence of Saitozyma podzolica DSM 27192.</title>
        <authorList>
            <person name="Aliyu H."/>
            <person name="Gorte O."/>
            <person name="Ochsenreither K."/>
        </authorList>
    </citation>
    <scope>NUCLEOTIDE SEQUENCE [LARGE SCALE GENOMIC DNA]</scope>
    <source>
        <strain evidence="2 3">DSM 27192</strain>
    </source>
</reference>
<keyword evidence="1" id="KW-0732">Signal</keyword>
<dbReference type="EMBL" id="RSCD01000001">
    <property type="protein sequence ID" value="RSH95787.1"/>
    <property type="molecule type" value="Genomic_DNA"/>
</dbReference>
<organism evidence="2 3">
    <name type="scientific">Saitozyma podzolica</name>
    <dbReference type="NCBI Taxonomy" id="1890683"/>
    <lineage>
        <taxon>Eukaryota</taxon>
        <taxon>Fungi</taxon>
        <taxon>Dikarya</taxon>
        <taxon>Basidiomycota</taxon>
        <taxon>Agaricomycotina</taxon>
        <taxon>Tremellomycetes</taxon>
        <taxon>Tremellales</taxon>
        <taxon>Trimorphomycetaceae</taxon>
        <taxon>Saitozyma</taxon>
    </lineage>
</organism>
<proteinExistence type="predicted"/>
<dbReference type="OrthoDB" id="3899536at2759"/>